<dbReference type="EMBL" id="KZ613496">
    <property type="protein sequence ID" value="PMD18139.1"/>
    <property type="molecule type" value="Genomic_DNA"/>
</dbReference>
<dbReference type="InterPro" id="IPR051414">
    <property type="entry name" value="Adenylate-forming_Reductase"/>
</dbReference>
<keyword evidence="4" id="KW-1185">Reference proteome</keyword>
<dbReference type="PANTHER" id="PTHR43439">
    <property type="entry name" value="PHENYLACETATE-COENZYME A LIGASE"/>
    <property type="match status" value="1"/>
</dbReference>
<proteinExistence type="predicted"/>
<evidence type="ECO:0000256" key="1">
    <source>
        <dbReference type="ARBA" id="ARBA00022450"/>
    </source>
</evidence>
<keyword evidence="1" id="KW-0596">Phosphopantetheine</keyword>
<dbReference type="PROSITE" id="PS00455">
    <property type="entry name" value="AMP_BINDING"/>
    <property type="match status" value="1"/>
</dbReference>
<evidence type="ECO:0000256" key="2">
    <source>
        <dbReference type="ARBA" id="ARBA00022553"/>
    </source>
</evidence>
<dbReference type="Gene3D" id="3.40.50.980">
    <property type="match status" value="1"/>
</dbReference>
<dbReference type="Pfam" id="PF23562">
    <property type="entry name" value="AMP-binding_C_3"/>
    <property type="match status" value="1"/>
</dbReference>
<sequence length="535" mass="59919">MGSLSNDDMGFQTPFYRPTKIVDHGKRLLPQALDKLAAEDPEHIIGIIANPGTMPNLTFTSLTSSQMANAVNFTSYWLRELVDKDPYETIAFIGLQDFRYWTITLAAMNTGHPLLLTSPRNAIVNNVSLLNAANCNRVLYSGGGSPLEAHVKKLQSIISGLHIHEVPGLEQMIAVKSGLYPYNKTFEEAKKDTVVLLHTSGSTGHPKPIRITNAFLSRMDLDILAPLPSRTMLAGLTLSRRKRLNYLGAPLFHLSGLSLKLNSITSVPFIHQAIFGAHGDELKTHLGELDHICSFGEPLSQSTASWIEQNLPDTLLWQCYGSTENQAPLMLIAPKGHRNCIYFHPTLGPDFERLSSTSELYEIVFRRHSDPKFEWNHPVFEVYPHLDEWRPGDLFRKCQDQGFEYLWEFHSRIDDIIIMSSGAKVNSLHIEVKLSDHPLLKGCLIFGEARTDCGMLLEAKQADIGKEELLASVWSAIEEANLLVPAHARVLKQLIVVASVEKPLARSVKGTLVRKLSLKLYELKIQHAYEGFWSN</sequence>
<dbReference type="Gene3D" id="3.40.50.12780">
    <property type="entry name" value="N-terminal domain of ligase-like"/>
    <property type="match status" value="1"/>
</dbReference>
<dbReference type="Proteomes" id="UP000235672">
    <property type="component" value="Unassembled WGS sequence"/>
</dbReference>
<dbReference type="PANTHER" id="PTHR43439:SF2">
    <property type="entry name" value="ENZYME, PUTATIVE (JCVI)-RELATED"/>
    <property type="match status" value="1"/>
</dbReference>
<dbReference type="STRING" id="1745343.A0A2J6PVU3"/>
<dbReference type="InterPro" id="IPR020845">
    <property type="entry name" value="AMP-binding_CS"/>
</dbReference>
<accession>A0A2J6PVU3</accession>
<dbReference type="AlphaFoldDB" id="A0A2J6PVU3"/>
<dbReference type="SUPFAM" id="SSF56801">
    <property type="entry name" value="Acetyl-CoA synthetase-like"/>
    <property type="match status" value="1"/>
</dbReference>
<organism evidence="3 4">
    <name type="scientific">Hyaloscypha hepaticicola</name>
    <dbReference type="NCBI Taxonomy" id="2082293"/>
    <lineage>
        <taxon>Eukaryota</taxon>
        <taxon>Fungi</taxon>
        <taxon>Dikarya</taxon>
        <taxon>Ascomycota</taxon>
        <taxon>Pezizomycotina</taxon>
        <taxon>Leotiomycetes</taxon>
        <taxon>Helotiales</taxon>
        <taxon>Hyaloscyphaceae</taxon>
        <taxon>Hyaloscypha</taxon>
    </lineage>
</organism>
<dbReference type="OrthoDB" id="429813at2759"/>
<protein>
    <submittedName>
        <fullName evidence="3">Acetyl-CoA synthetase-like protein</fullName>
    </submittedName>
</protein>
<evidence type="ECO:0000313" key="4">
    <source>
        <dbReference type="Proteomes" id="UP000235672"/>
    </source>
</evidence>
<evidence type="ECO:0000313" key="3">
    <source>
        <dbReference type="EMBL" id="PMD18139.1"/>
    </source>
</evidence>
<gene>
    <name evidence="3" type="ORF">NA56DRAFT_751833</name>
</gene>
<dbReference type="InterPro" id="IPR042099">
    <property type="entry name" value="ANL_N_sf"/>
</dbReference>
<keyword evidence="2" id="KW-0597">Phosphoprotein</keyword>
<name>A0A2J6PVU3_9HELO</name>
<reference evidence="3 4" key="1">
    <citation type="submission" date="2016-05" db="EMBL/GenBank/DDBJ databases">
        <title>A degradative enzymes factory behind the ericoid mycorrhizal symbiosis.</title>
        <authorList>
            <consortium name="DOE Joint Genome Institute"/>
            <person name="Martino E."/>
            <person name="Morin E."/>
            <person name="Grelet G."/>
            <person name="Kuo A."/>
            <person name="Kohler A."/>
            <person name="Daghino S."/>
            <person name="Barry K."/>
            <person name="Choi C."/>
            <person name="Cichocki N."/>
            <person name="Clum A."/>
            <person name="Copeland A."/>
            <person name="Hainaut M."/>
            <person name="Haridas S."/>
            <person name="Labutti K."/>
            <person name="Lindquist E."/>
            <person name="Lipzen A."/>
            <person name="Khouja H.-R."/>
            <person name="Murat C."/>
            <person name="Ohm R."/>
            <person name="Olson A."/>
            <person name="Spatafora J."/>
            <person name="Veneault-Fourrey C."/>
            <person name="Henrissat B."/>
            <person name="Grigoriev I."/>
            <person name="Martin F."/>
            <person name="Perotto S."/>
        </authorList>
    </citation>
    <scope>NUCLEOTIDE SEQUENCE [LARGE SCALE GENOMIC DNA]</scope>
    <source>
        <strain evidence="3 4">UAMH 7357</strain>
    </source>
</reference>